<protein>
    <submittedName>
        <fullName evidence="1">Uncharacterized protein</fullName>
    </submittedName>
</protein>
<dbReference type="Proteomes" id="UP000198635">
    <property type="component" value="Unassembled WGS sequence"/>
</dbReference>
<sequence length="52" mass="5959">MQQRFCECGHPVLVAYVITKNGILHVYRVNARFGSPMRCPSCGKHLDINELR</sequence>
<keyword evidence="2" id="KW-1185">Reference proteome</keyword>
<dbReference type="AlphaFoldDB" id="A0A1I4A8F0"/>
<accession>A0A1I4A8F0</accession>
<organism evidence="1 2">
    <name type="scientific">Desulfomicrobium apsheronum</name>
    <dbReference type="NCBI Taxonomy" id="52560"/>
    <lineage>
        <taxon>Bacteria</taxon>
        <taxon>Pseudomonadati</taxon>
        <taxon>Thermodesulfobacteriota</taxon>
        <taxon>Desulfovibrionia</taxon>
        <taxon>Desulfovibrionales</taxon>
        <taxon>Desulfomicrobiaceae</taxon>
        <taxon>Desulfomicrobium</taxon>
    </lineage>
</organism>
<dbReference type="STRING" id="52560.SAMN04488082_13018"/>
<name>A0A1I4A8F0_9BACT</name>
<dbReference type="EMBL" id="FORX01000030">
    <property type="protein sequence ID" value="SFK52069.1"/>
    <property type="molecule type" value="Genomic_DNA"/>
</dbReference>
<reference evidence="2" key="1">
    <citation type="submission" date="2016-10" db="EMBL/GenBank/DDBJ databases">
        <authorList>
            <person name="Varghese N."/>
            <person name="Submissions S."/>
        </authorList>
    </citation>
    <scope>NUCLEOTIDE SEQUENCE [LARGE SCALE GENOMIC DNA]</scope>
    <source>
        <strain evidence="2">DSM 5918</strain>
    </source>
</reference>
<evidence type="ECO:0000313" key="2">
    <source>
        <dbReference type="Proteomes" id="UP000198635"/>
    </source>
</evidence>
<evidence type="ECO:0000313" key="1">
    <source>
        <dbReference type="EMBL" id="SFK52069.1"/>
    </source>
</evidence>
<proteinExistence type="predicted"/>
<gene>
    <name evidence="1" type="ORF">SAMN04488082_13018</name>
</gene>